<dbReference type="RefSeq" id="WP_194708005.1">
    <property type="nucleotide sequence ID" value="NZ_JADKPN010000011.1"/>
</dbReference>
<reference evidence="3" key="1">
    <citation type="submission" date="2020-11" db="EMBL/GenBank/DDBJ databases">
        <title>Nocardioides sp. nov., isolated from Soil of Cynanchum wilfordii Hemsley rhizosphere.</title>
        <authorList>
            <person name="Lee J.-S."/>
            <person name="Suh M.K."/>
            <person name="Kim J.-S."/>
        </authorList>
    </citation>
    <scope>NUCLEOTIDE SEQUENCE</scope>
    <source>
        <strain evidence="3">KCTC 19275</strain>
    </source>
</reference>
<keyword evidence="2" id="KW-1133">Transmembrane helix</keyword>
<dbReference type="AlphaFoldDB" id="A0A930VFU2"/>
<gene>
    <name evidence="3" type="ORF">ISU07_16935</name>
</gene>
<dbReference type="EMBL" id="JADKPN010000011">
    <property type="protein sequence ID" value="MBF4764821.1"/>
    <property type="molecule type" value="Genomic_DNA"/>
</dbReference>
<name>A0A930VFU2_9ACTN</name>
<feature type="region of interest" description="Disordered" evidence="1">
    <location>
        <begin position="62"/>
        <end position="87"/>
    </location>
</feature>
<evidence type="ECO:0000313" key="3">
    <source>
        <dbReference type="EMBL" id="MBF4764821.1"/>
    </source>
</evidence>
<dbReference type="Proteomes" id="UP000640489">
    <property type="component" value="Unassembled WGS sequence"/>
</dbReference>
<proteinExistence type="predicted"/>
<keyword evidence="2" id="KW-0472">Membrane</keyword>
<keyword evidence="4" id="KW-1185">Reference proteome</keyword>
<accession>A0A930VFU2</accession>
<evidence type="ECO:0000256" key="1">
    <source>
        <dbReference type="SAM" id="MobiDB-lite"/>
    </source>
</evidence>
<comment type="caution">
    <text evidence="3">The sequence shown here is derived from an EMBL/GenBank/DDBJ whole genome shotgun (WGS) entry which is preliminary data.</text>
</comment>
<organism evidence="3 4">
    <name type="scientific">Nocardioides islandensis</name>
    <dbReference type="NCBI Taxonomy" id="433663"/>
    <lineage>
        <taxon>Bacteria</taxon>
        <taxon>Bacillati</taxon>
        <taxon>Actinomycetota</taxon>
        <taxon>Actinomycetes</taxon>
        <taxon>Propionibacteriales</taxon>
        <taxon>Nocardioidaceae</taxon>
        <taxon>Nocardioides</taxon>
    </lineage>
</organism>
<evidence type="ECO:0000313" key="4">
    <source>
        <dbReference type="Proteomes" id="UP000640489"/>
    </source>
</evidence>
<keyword evidence="2" id="KW-0812">Transmembrane</keyword>
<protein>
    <submittedName>
        <fullName evidence="3">Uncharacterized protein</fullName>
    </submittedName>
</protein>
<sequence>MSVDDRLREAFGETDLTWDDRTATALREVAARERRERVTRRTAITVAAAAATVAVALVVTNPRDRDQVPAPEPPTPTPTSEVANPLAGHWVSEPVTRADVRRAARLAGDASDAATMLEGLPALPFRVTLFVDGSRNEMVTRLRHGGQEDLTDQENVEVDGDRVLLTPQLADGGTVHRWSIEGDTLRLTFVSTTEAPSEGAPAEAWQRLLYDAAPFTRQG</sequence>
<evidence type="ECO:0000256" key="2">
    <source>
        <dbReference type="SAM" id="Phobius"/>
    </source>
</evidence>
<feature type="transmembrane region" description="Helical" evidence="2">
    <location>
        <begin position="42"/>
        <end position="59"/>
    </location>
</feature>